<dbReference type="GO" id="GO:0008483">
    <property type="term" value="F:transaminase activity"/>
    <property type="evidence" value="ECO:0007669"/>
    <property type="project" value="UniProtKB-KW"/>
</dbReference>
<dbReference type="KEGG" id="salm:D0Y50_02080"/>
<dbReference type="Gene3D" id="3.40.640.10">
    <property type="entry name" value="Type I PLP-dependent aspartate aminotransferase-like (Major domain)"/>
    <property type="match status" value="1"/>
</dbReference>
<dbReference type="InterPro" id="IPR015424">
    <property type="entry name" value="PyrdxlP-dep_Trfase"/>
</dbReference>
<dbReference type="Gene3D" id="3.90.1150.10">
    <property type="entry name" value="Aspartate Aminotransferase, domain 1"/>
    <property type="match status" value="1"/>
</dbReference>
<dbReference type="PANTHER" id="PTHR43586:SF15">
    <property type="entry name" value="BLR3095 PROTEIN"/>
    <property type="match status" value="1"/>
</dbReference>
<dbReference type="OrthoDB" id="5501089at2"/>
<dbReference type="Pfam" id="PF00266">
    <property type="entry name" value="Aminotran_5"/>
    <property type="match status" value="1"/>
</dbReference>
<dbReference type="InterPro" id="IPR015421">
    <property type="entry name" value="PyrdxlP-dep_Trfase_major"/>
</dbReference>
<keyword evidence="1" id="KW-0663">Pyridoxal phosphate</keyword>
<evidence type="ECO:0000313" key="3">
    <source>
        <dbReference type="EMBL" id="AXR05264.1"/>
    </source>
</evidence>
<dbReference type="AlphaFoldDB" id="A0A346NIA7"/>
<protein>
    <submittedName>
        <fullName evidence="3">Aminotransferase class V-fold PLP-dependent enzyme</fullName>
    </submittedName>
</protein>
<dbReference type="EMBL" id="CP031769">
    <property type="protein sequence ID" value="AXR05264.1"/>
    <property type="molecule type" value="Genomic_DNA"/>
</dbReference>
<dbReference type="PANTHER" id="PTHR43586">
    <property type="entry name" value="CYSTEINE DESULFURASE"/>
    <property type="match status" value="1"/>
</dbReference>
<evidence type="ECO:0000259" key="2">
    <source>
        <dbReference type="Pfam" id="PF00266"/>
    </source>
</evidence>
<dbReference type="Proteomes" id="UP000262073">
    <property type="component" value="Chromosome"/>
</dbReference>
<name>A0A346NIA7_9ALTE</name>
<dbReference type="SUPFAM" id="SSF53383">
    <property type="entry name" value="PLP-dependent transferases"/>
    <property type="match status" value="1"/>
</dbReference>
<dbReference type="RefSeq" id="WP_108565622.1">
    <property type="nucleotide sequence ID" value="NZ_CP031769.1"/>
</dbReference>
<dbReference type="InterPro" id="IPR000192">
    <property type="entry name" value="Aminotrans_V_dom"/>
</dbReference>
<accession>A0A346NIA7</accession>
<feature type="domain" description="Aminotransferase class V" evidence="2">
    <location>
        <begin position="54"/>
        <end position="361"/>
    </location>
</feature>
<sequence length="390" mass="44522">MYQQFYRRFLAAHQDQQHFACHSHYFWPDVTRDAMLEFWDDSARLADRKWDFFFTEVIPEVQQYISNTLNTRMPEQIVFAPNTHELIARLLSCLPVCSSAPAPPAILTTDSEFHSVNRQLRRLEEAGVITCERIATQPFDNFEQRFIDALAARQWDMVIFSQVFFNSGYVVKNLPRIVEAVTHSETIIVIDGYHSFMAQPIDLQALAQRVFFIAGGYKYAQAGEGVCFAHVPPDNGLRPTFTGWFAEFGALAKTQQGAVGYAGNGLQFAGATMDFCALYRLRAVYRLLAVHRIEVDDINRHVKAVQEAFLRQLDDTNHTLLNRRNLVVNALSDCGHFLTFEFSDAQTTQQLAEALESQGILTDYRGARLRFGFGMYHDPGQLNLHFLTNI</sequence>
<dbReference type="InterPro" id="IPR015422">
    <property type="entry name" value="PyrdxlP-dep_Trfase_small"/>
</dbReference>
<keyword evidence="3" id="KW-0032">Aminotransferase</keyword>
<proteinExistence type="predicted"/>
<gene>
    <name evidence="3" type="ORF">D0Y50_02080</name>
</gene>
<evidence type="ECO:0000256" key="1">
    <source>
        <dbReference type="ARBA" id="ARBA00022898"/>
    </source>
</evidence>
<keyword evidence="3" id="KW-0808">Transferase</keyword>
<keyword evidence="4" id="KW-1185">Reference proteome</keyword>
<reference evidence="3 4" key="1">
    <citation type="submission" date="2018-08" db="EMBL/GenBank/DDBJ databases">
        <title>Salinimonas sediminis sp. nov., a piezophilic bacterium isolated from a deep-sea sediment sample from the New Britain Trench.</title>
        <authorList>
            <person name="Cao J."/>
        </authorList>
    </citation>
    <scope>NUCLEOTIDE SEQUENCE [LARGE SCALE GENOMIC DNA]</scope>
    <source>
        <strain evidence="3 4">N102</strain>
    </source>
</reference>
<evidence type="ECO:0000313" key="4">
    <source>
        <dbReference type="Proteomes" id="UP000262073"/>
    </source>
</evidence>
<organism evidence="3 4">
    <name type="scientific">Salinimonas sediminis</name>
    <dbReference type="NCBI Taxonomy" id="2303538"/>
    <lineage>
        <taxon>Bacteria</taxon>
        <taxon>Pseudomonadati</taxon>
        <taxon>Pseudomonadota</taxon>
        <taxon>Gammaproteobacteria</taxon>
        <taxon>Alteromonadales</taxon>
        <taxon>Alteromonadaceae</taxon>
        <taxon>Alteromonas/Salinimonas group</taxon>
        <taxon>Salinimonas</taxon>
    </lineage>
</organism>